<keyword evidence="5 6" id="KW-0804">Transcription</keyword>
<keyword evidence="3 6" id="KW-0805">Transcription regulation</keyword>
<dbReference type="GO" id="GO:0005829">
    <property type="term" value="C:cytosol"/>
    <property type="evidence" value="ECO:0007669"/>
    <property type="project" value="TreeGrafter"/>
</dbReference>
<dbReference type="FunFam" id="1.10.10.200:FF:000004">
    <property type="entry name" value="Probable transcriptional regulatory protein BSBG_02618"/>
    <property type="match status" value="1"/>
</dbReference>
<comment type="caution">
    <text evidence="9">The sequence shown here is derived from an EMBL/GenBank/DDBJ whole genome shotgun (WGS) entry which is preliminary data.</text>
</comment>
<organism evidence="9 10">
    <name type="scientific">Jejuia pallidilutea</name>
    <dbReference type="NCBI Taxonomy" id="504487"/>
    <lineage>
        <taxon>Bacteria</taxon>
        <taxon>Pseudomonadati</taxon>
        <taxon>Bacteroidota</taxon>
        <taxon>Flavobacteriia</taxon>
        <taxon>Flavobacteriales</taxon>
        <taxon>Flavobacteriaceae</taxon>
        <taxon>Jejuia</taxon>
    </lineage>
</organism>
<dbReference type="Gene3D" id="1.10.10.200">
    <property type="match status" value="1"/>
</dbReference>
<dbReference type="SUPFAM" id="SSF75625">
    <property type="entry name" value="YebC-like"/>
    <property type="match status" value="1"/>
</dbReference>
<dbReference type="NCBIfam" id="NF009044">
    <property type="entry name" value="PRK12378.1"/>
    <property type="match status" value="1"/>
</dbReference>
<comment type="similarity">
    <text evidence="1 6">Belongs to the TACO1 family.</text>
</comment>
<dbReference type="HAMAP" id="MF_00693">
    <property type="entry name" value="Transcrip_reg_TACO1"/>
    <property type="match status" value="1"/>
</dbReference>
<evidence type="ECO:0000256" key="1">
    <source>
        <dbReference type="ARBA" id="ARBA00008724"/>
    </source>
</evidence>
<evidence type="ECO:0000256" key="3">
    <source>
        <dbReference type="ARBA" id="ARBA00023015"/>
    </source>
</evidence>
<name>A0A362WZA8_9FLAO</name>
<dbReference type="GO" id="GO:0003677">
    <property type="term" value="F:DNA binding"/>
    <property type="evidence" value="ECO:0007669"/>
    <property type="project" value="UniProtKB-UniRule"/>
</dbReference>
<dbReference type="Proteomes" id="UP000251545">
    <property type="component" value="Unassembled WGS sequence"/>
</dbReference>
<dbReference type="Pfam" id="PF20772">
    <property type="entry name" value="TACO1_YebC_N"/>
    <property type="match status" value="1"/>
</dbReference>
<sequence length="248" mass="27969">MGRAFEFRKARKMKRWSAMSKAFTRIGKDIVMAVKEGGPDPDSNSRLRAVIQNAKSVNMPKDNIERAIKRASDKSQGDYKEVVFEGYAPHGIAILVETATDNNTRTVANVRSYFNKCEGSLGTSGSVVFMFDHTCNFKIKGEALDLEELELELIDFGVEEIFEDTDEDADGNEINSVMIYAPFESFGKIQSYLEDNNIEILSSGFERIPQVTKSLTPEQAEDVEKLLEKLEEDDDVQHVYHTMEETAD</sequence>
<proteinExistence type="inferred from homology"/>
<dbReference type="PANTHER" id="PTHR12532">
    <property type="entry name" value="TRANSLATIONAL ACTIVATOR OF CYTOCHROME C OXIDASE 1"/>
    <property type="match status" value="1"/>
</dbReference>
<dbReference type="InterPro" id="IPR029072">
    <property type="entry name" value="YebC-like"/>
</dbReference>
<evidence type="ECO:0000259" key="8">
    <source>
        <dbReference type="Pfam" id="PF20772"/>
    </source>
</evidence>
<dbReference type="EMBL" id="PVEO01000006">
    <property type="protein sequence ID" value="PQV47823.1"/>
    <property type="molecule type" value="Genomic_DNA"/>
</dbReference>
<accession>A0A362WZA8</accession>
<gene>
    <name evidence="9" type="ORF">CLV33_106142</name>
</gene>
<evidence type="ECO:0000313" key="10">
    <source>
        <dbReference type="Proteomes" id="UP000251545"/>
    </source>
</evidence>
<dbReference type="Gene3D" id="3.30.70.980">
    <property type="match status" value="2"/>
</dbReference>
<dbReference type="PANTHER" id="PTHR12532:SF6">
    <property type="entry name" value="TRANSCRIPTIONAL REGULATORY PROTEIN YEBC-RELATED"/>
    <property type="match status" value="1"/>
</dbReference>
<keyword evidence="2 6" id="KW-0963">Cytoplasm</keyword>
<comment type="subcellular location">
    <subcellularLocation>
        <location evidence="6">Cytoplasm</location>
    </subcellularLocation>
</comment>
<dbReference type="InterPro" id="IPR049083">
    <property type="entry name" value="TACO1_YebC_N"/>
</dbReference>
<reference evidence="9 10" key="1">
    <citation type="submission" date="2018-02" db="EMBL/GenBank/DDBJ databases">
        <title>Genomic Encyclopedia of Archaeal and Bacterial Type Strains, Phase II (KMG-II): from individual species to whole genera.</title>
        <authorList>
            <person name="Goeker M."/>
        </authorList>
    </citation>
    <scope>NUCLEOTIDE SEQUENCE [LARGE SCALE GENOMIC DNA]</scope>
    <source>
        <strain evidence="9 10">DSM 21165</strain>
    </source>
</reference>
<dbReference type="Pfam" id="PF01709">
    <property type="entry name" value="Transcrip_reg"/>
    <property type="match status" value="1"/>
</dbReference>
<dbReference type="InterPro" id="IPR048300">
    <property type="entry name" value="TACO1_YebC-like_2nd/3rd_dom"/>
</dbReference>
<evidence type="ECO:0000256" key="5">
    <source>
        <dbReference type="ARBA" id="ARBA00023163"/>
    </source>
</evidence>
<evidence type="ECO:0000259" key="7">
    <source>
        <dbReference type="Pfam" id="PF01709"/>
    </source>
</evidence>
<protein>
    <recommendedName>
        <fullName evidence="6">Probable transcriptional regulatory protein CLV33_106142</fullName>
    </recommendedName>
</protein>
<dbReference type="GO" id="GO:0006355">
    <property type="term" value="P:regulation of DNA-templated transcription"/>
    <property type="evidence" value="ECO:0007669"/>
    <property type="project" value="UniProtKB-UniRule"/>
</dbReference>
<dbReference type="AlphaFoldDB" id="A0A362WZA8"/>
<dbReference type="NCBIfam" id="TIGR01033">
    <property type="entry name" value="YebC/PmpR family DNA-binding transcriptional regulator"/>
    <property type="match status" value="1"/>
</dbReference>
<dbReference type="RefSeq" id="WP_105474023.1">
    <property type="nucleotide sequence ID" value="NZ_PVEO01000006.1"/>
</dbReference>
<evidence type="ECO:0000256" key="4">
    <source>
        <dbReference type="ARBA" id="ARBA00023125"/>
    </source>
</evidence>
<dbReference type="InterPro" id="IPR026564">
    <property type="entry name" value="Transcrip_reg_TACO1-like_dom3"/>
</dbReference>
<feature type="domain" description="TACO1/YebC-like second and third" evidence="7">
    <location>
        <begin position="79"/>
        <end position="243"/>
    </location>
</feature>
<dbReference type="InterPro" id="IPR017856">
    <property type="entry name" value="Integrase-like_N"/>
</dbReference>
<feature type="domain" description="TACO1/YebC-like N-terminal" evidence="8">
    <location>
        <begin position="4"/>
        <end position="73"/>
    </location>
</feature>
<evidence type="ECO:0000313" key="9">
    <source>
        <dbReference type="EMBL" id="PQV47823.1"/>
    </source>
</evidence>
<evidence type="ECO:0000256" key="2">
    <source>
        <dbReference type="ARBA" id="ARBA00022490"/>
    </source>
</evidence>
<evidence type="ECO:0000256" key="6">
    <source>
        <dbReference type="HAMAP-Rule" id="MF_00693"/>
    </source>
</evidence>
<dbReference type="InterPro" id="IPR002876">
    <property type="entry name" value="Transcrip_reg_TACO1-like"/>
</dbReference>
<keyword evidence="4 6" id="KW-0238">DNA-binding</keyword>